<dbReference type="EMBL" id="BARW01004026">
    <property type="protein sequence ID" value="GAI59474.1"/>
    <property type="molecule type" value="Genomic_DNA"/>
</dbReference>
<accession>X1RVI9</accession>
<feature type="domain" description="HTH arsR-type" evidence="1">
    <location>
        <begin position="1"/>
        <end position="82"/>
    </location>
</feature>
<dbReference type="CDD" id="cd00090">
    <property type="entry name" value="HTH_ARSR"/>
    <property type="match status" value="1"/>
</dbReference>
<protein>
    <recommendedName>
        <fullName evidence="1">HTH arsR-type domain-containing protein</fullName>
    </recommendedName>
</protein>
<gene>
    <name evidence="2" type="ORF">S12H4_09766</name>
</gene>
<reference evidence="2" key="1">
    <citation type="journal article" date="2014" name="Front. Microbiol.">
        <title>High frequency of phylogenetically diverse reductive dehalogenase-homologous genes in deep subseafloor sedimentary metagenomes.</title>
        <authorList>
            <person name="Kawai M."/>
            <person name="Futagami T."/>
            <person name="Toyoda A."/>
            <person name="Takaki Y."/>
            <person name="Nishi S."/>
            <person name="Hori S."/>
            <person name="Arai W."/>
            <person name="Tsubouchi T."/>
            <person name="Morono Y."/>
            <person name="Uchiyama I."/>
            <person name="Ito T."/>
            <person name="Fujiyama A."/>
            <person name="Inagaki F."/>
            <person name="Takami H."/>
        </authorList>
    </citation>
    <scope>NUCLEOTIDE SEQUENCE</scope>
    <source>
        <strain evidence="2">Expedition CK06-06</strain>
    </source>
</reference>
<organism evidence="2">
    <name type="scientific">marine sediment metagenome</name>
    <dbReference type="NCBI Taxonomy" id="412755"/>
    <lineage>
        <taxon>unclassified sequences</taxon>
        <taxon>metagenomes</taxon>
        <taxon>ecological metagenomes</taxon>
    </lineage>
</organism>
<proteinExistence type="predicted"/>
<dbReference type="InterPro" id="IPR011991">
    <property type="entry name" value="ArsR-like_HTH"/>
</dbReference>
<dbReference type="SUPFAM" id="SSF46785">
    <property type="entry name" value="Winged helix' DNA-binding domain"/>
    <property type="match status" value="1"/>
</dbReference>
<dbReference type="InterPro" id="IPR036388">
    <property type="entry name" value="WH-like_DNA-bd_sf"/>
</dbReference>
<dbReference type="Pfam" id="PF01022">
    <property type="entry name" value="HTH_5"/>
    <property type="match status" value="1"/>
</dbReference>
<sequence>MGEPAKFAIISLLLKQGAMSLSEIAKVIHRSNATTCYHLSKLKSLEIVRYETNKNGVYYWIKYENELKNIIKSLTKFVNRSLKGIYDET</sequence>
<dbReference type="InterPro" id="IPR036390">
    <property type="entry name" value="WH_DNA-bd_sf"/>
</dbReference>
<dbReference type="Gene3D" id="1.10.10.10">
    <property type="entry name" value="Winged helix-like DNA-binding domain superfamily/Winged helix DNA-binding domain"/>
    <property type="match status" value="1"/>
</dbReference>
<dbReference type="InterPro" id="IPR001845">
    <property type="entry name" value="HTH_ArsR_DNA-bd_dom"/>
</dbReference>
<dbReference type="AlphaFoldDB" id="X1RVI9"/>
<evidence type="ECO:0000313" key="2">
    <source>
        <dbReference type="EMBL" id="GAI59474.1"/>
    </source>
</evidence>
<dbReference type="GO" id="GO:0003700">
    <property type="term" value="F:DNA-binding transcription factor activity"/>
    <property type="evidence" value="ECO:0007669"/>
    <property type="project" value="InterPro"/>
</dbReference>
<comment type="caution">
    <text evidence="2">The sequence shown here is derived from an EMBL/GenBank/DDBJ whole genome shotgun (WGS) entry which is preliminary data.</text>
</comment>
<dbReference type="PROSITE" id="PS50987">
    <property type="entry name" value="HTH_ARSR_2"/>
    <property type="match status" value="1"/>
</dbReference>
<name>X1RVI9_9ZZZZ</name>
<evidence type="ECO:0000259" key="1">
    <source>
        <dbReference type="PROSITE" id="PS50987"/>
    </source>
</evidence>